<dbReference type="PANTHER" id="PTHR45453:SF1">
    <property type="entry name" value="PHOSPHATE REGULON SENSOR PROTEIN PHOR"/>
    <property type="match status" value="1"/>
</dbReference>
<dbReference type="InterPro" id="IPR003661">
    <property type="entry name" value="HisK_dim/P_dom"/>
</dbReference>
<dbReference type="Gene3D" id="1.10.287.130">
    <property type="match status" value="1"/>
</dbReference>
<keyword evidence="6" id="KW-0902">Two-component regulatory system</keyword>
<evidence type="ECO:0000259" key="8">
    <source>
        <dbReference type="PROSITE" id="PS50109"/>
    </source>
</evidence>
<dbReference type="Pfam" id="PF02518">
    <property type="entry name" value="HATPase_c"/>
    <property type="match status" value="1"/>
</dbReference>
<feature type="transmembrane region" description="Helical" evidence="7">
    <location>
        <begin position="6"/>
        <end position="24"/>
    </location>
</feature>
<dbReference type="InterPro" id="IPR050351">
    <property type="entry name" value="BphY/WalK/GraS-like"/>
</dbReference>
<evidence type="ECO:0000256" key="3">
    <source>
        <dbReference type="ARBA" id="ARBA00022553"/>
    </source>
</evidence>
<keyword evidence="4" id="KW-0808">Transferase</keyword>
<gene>
    <name evidence="9" type="ORF">GCM10023092_20880</name>
</gene>
<evidence type="ECO:0000256" key="5">
    <source>
        <dbReference type="ARBA" id="ARBA00022777"/>
    </source>
</evidence>
<dbReference type="CDD" id="cd00082">
    <property type="entry name" value="HisKA"/>
    <property type="match status" value="1"/>
</dbReference>
<feature type="domain" description="Histidine kinase" evidence="8">
    <location>
        <begin position="110"/>
        <end position="323"/>
    </location>
</feature>
<keyword evidence="3" id="KW-0597">Phosphoprotein</keyword>
<evidence type="ECO:0000256" key="1">
    <source>
        <dbReference type="ARBA" id="ARBA00000085"/>
    </source>
</evidence>
<protein>
    <recommendedName>
        <fullName evidence="2">histidine kinase</fullName>
        <ecNumber evidence="2">2.7.13.3</ecNumber>
    </recommendedName>
</protein>
<dbReference type="PROSITE" id="PS50109">
    <property type="entry name" value="HIS_KIN"/>
    <property type="match status" value="1"/>
</dbReference>
<dbReference type="SUPFAM" id="SSF47384">
    <property type="entry name" value="Homodimeric domain of signal transducing histidine kinase"/>
    <property type="match status" value="1"/>
</dbReference>
<dbReference type="EC" id="2.7.13.3" evidence="2"/>
<evidence type="ECO:0000313" key="9">
    <source>
        <dbReference type="EMBL" id="GAA4456108.1"/>
    </source>
</evidence>
<sequence length="323" mass="36437">MKTTGILYLLLLGYIIAALSFWWVSLEKQSRIIYAQELSSLEASKYELRNKETYRQLRADIESEKSKRSKQYLGEGLTFLFVILVGSSVVFTTQRLSAKLGRQQNNFMLSVTHELKSPIAAIKLTLQTLQRHQLDEERKAKLLGKCIDEADRLNELCNNVLLASRVEGGQYAGQRSMEDISEVVQKAFLVYSGRYPDRFHLKSADADVRVETDASLLELVLNNLLENAIKYTPSSTPIELEIGATPQKVSICVKDRGNGIPDGEKKKIFDKFYRIGNEDTRKTKGTGLGLYLSKKIIRQLGGELLVKDNKPSGTVFEIQLPLN</sequence>
<keyword evidence="10" id="KW-1185">Reference proteome</keyword>
<keyword evidence="7" id="KW-0812">Transmembrane</keyword>
<dbReference type="Gene3D" id="3.30.565.10">
    <property type="entry name" value="Histidine kinase-like ATPase, C-terminal domain"/>
    <property type="match status" value="1"/>
</dbReference>
<dbReference type="InterPro" id="IPR004358">
    <property type="entry name" value="Sig_transdc_His_kin-like_C"/>
</dbReference>
<comment type="catalytic activity">
    <reaction evidence="1">
        <text>ATP + protein L-histidine = ADP + protein N-phospho-L-histidine.</text>
        <dbReference type="EC" id="2.7.13.3"/>
    </reaction>
</comment>
<feature type="transmembrane region" description="Helical" evidence="7">
    <location>
        <begin position="72"/>
        <end position="91"/>
    </location>
</feature>
<dbReference type="RefSeq" id="WP_344826531.1">
    <property type="nucleotide sequence ID" value="NZ_BAABEZ010000022.1"/>
</dbReference>
<keyword evidence="5" id="KW-0418">Kinase</keyword>
<dbReference type="PANTHER" id="PTHR45453">
    <property type="entry name" value="PHOSPHATE REGULON SENSOR PROTEIN PHOR"/>
    <property type="match status" value="1"/>
</dbReference>
<name>A0ABP8MWR3_9BACT</name>
<accession>A0ABP8MWR3</accession>
<dbReference type="Proteomes" id="UP001501410">
    <property type="component" value="Unassembled WGS sequence"/>
</dbReference>
<dbReference type="InterPro" id="IPR003594">
    <property type="entry name" value="HATPase_dom"/>
</dbReference>
<dbReference type="SMART" id="SM00387">
    <property type="entry name" value="HATPase_c"/>
    <property type="match status" value="1"/>
</dbReference>
<dbReference type="InterPro" id="IPR036097">
    <property type="entry name" value="HisK_dim/P_sf"/>
</dbReference>
<dbReference type="SUPFAM" id="SSF55874">
    <property type="entry name" value="ATPase domain of HSP90 chaperone/DNA topoisomerase II/histidine kinase"/>
    <property type="match status" value="1"/>
</dbReference>
<proteinExistence type="predicted"/>
<evidence type="ECO:0000256" key="4">
    <source>
        <dbReference type="ARBA" id="ARBA00022679"/>
    </source>
</evidence>
<comment type="caution">
    <text evidence="9">The sequence shown here is derived from an EMBL/GenBank/DDBJ whole genome shotgun (WGS) entry which is preliminary data.</text>
</comment>
<dbReference type="EMBL" id="BAABEZ010000022">
    <property type="protein sequence ID" value="GAA4456108.1"/>
    <property type="molecule type" value="Genomic_DNA"/>
</dbReference>
<dbReference type="InterPro" id="IPR005467">
    <property type="entry name" value="His_kinase_dom"/>
</dbReference>
<organism evidence="9 10">
    <name type="scientific">Rurimicrobium arvi</name>
    <dbReference type="NCBI Taxonomy" id="2049916"/>
    <lineage>
        <taxon>Bacteria</taxon>
        <taxon>Pseudomonadati</taxon>
        <taxon>Bacteroidota</taxon>
        <taxon>Chitinophagia</taxon>
        <taxon>Chitinophagales</taxon>
        <taxon>Chitinophagaceae</taxon>
        <taxon>Rurimicrobium</taxon>
    </lineage>
</organism>
<dbReference type="PRINTS" id="PR00344">
    <property type="entry name" value="BCTRLSENSOR"/>
</dbReference>
<dbReference type="CDD" id="cd00075">
    <property type="entry name" value="HATPase"/>
    <property type="match status" value="1"/>
</dbReference>
<reference evidence="10" key="1">
    <citation type="journal article" date="2019" name="Int. J. Syst. Evol. Microbiol.">
        <title>The Global Catalogue of Microorganisms (GCM) 10K type strain sequencing project: providing services to taxonomists for standard genome sequencing and annotation.</title>
        <authorList>
            <consortium name="The Broad Institute Genomics Platform"/>
            <consortium name="The Broad Institute Genome Sequencing Center for Infectious Disease"/>
            <person name="Wu L."/>
            <person name="Ma J."/>
        </authorList>
    </citation>
    <scope>NUCLEOTIDE SEQUENCE [LARGE SCALE GENOMIC DNA]</scope>
    <source>
        <strain evidence="10">JCM 31921</strain>
    </source>
</reference>
<dbReference type="InterPro" id="IPR036890">
    <property type="entry name" value="HATPase_C_sf"/>
</dbReference>
<dbReference type="Pfam" id="PF00512">
    <property type="entry name" value="HisKA"/>
    <property type="match status" value="1"/>
</dbReference>
<evidence type="ECO:0000256" key="2">
    <source>
        <dbReference type="ARBA" id="ARBA00012438"/>
    </source>
</evidence>
<evidence type="ECO:0000256" key="6">
    <source>
        <dbReference type="ARBA" id="ARBA00023012"/>
    </source>
</evidence>
<evidence type="ECO:0000256" key="7">
    <source>
        <dbReference type="SAM" id="Phobius"/>
    </source>
</evidence>
<dbReference type="SMART" id="SM00388">
    <property type="entry name" value="HisKA"/>
    <property type="match status" value="1"/>
</dbReference>
<keyword evidence="7" id="KW-1133">Transmembrane helix</keyword>
<evidence type="ECO:0000313" key="10">
    <source>
        <dbReference type="Proteomes" id="UP001501410"/>
    </source>
</evidence>
<keyword evidence="7" id="KW-0472">Membrane</keyword>